<reference evidence="2" key="1">
    <citation type="submission" date="2019-11" db="EMBL/GenBank/DDBJ databases">
        <authorList>
            <person name="Feng L."/>
        </authorList>
    </citation>
    <scope>NUCLEOTIDE SEQUENCE</scope>
    <source>
        <strain evidence="2">BfaecisLFYP10</strain>
    </source>
</reference>
<keyword evidence="1" id="KW-0732">Signal</keyword>
<name>A0A6N2X651_9BACE</name>
<organism evidence="2">
    <name type="scientific">Bacteroides faecis</name>
    <dbReference type="NCBI Taxonomy" id="674529"/>
    <lineage>
        <taxon>Bacteria</taxon>
        <taxon>Pseudomonadati</taxon>
        <taxon>Bacteroidota</taxon>
        <taxon>Bacteroidia</taxon>
        <taxon>Bacteroidales</taxon>
        <taxon>Bacteroidaceae</taxon>
        <taxon>Bacteroides</taxon>
    </lineage>
</organism>
<evidence type="ECO:0000256" key="1">
    <source>
        <dbReference type="SAM" id="SignalP"/>
    </source>
</evidence>
<feature type="signal peptide" evidence="1">
    <location>
        <begin position="1"/>
        <end position="22"/>
    </location>
</feature>
<dbReference type="EMBL" id="CACRSZ010000085">
    <property type="protein sequence ID" value="VYT49522.1"/>
    <property type="molecule type" value="Genomic_DNA"/>
</dbReference>
<sequence>MYLNRILTVFFFFVSLCLFSCSDETPQTGHDDPSPETPEQIKETQLIIYFKDGTHVAYPLYKNPQLSFVDAQLVVKTSIQEVKYDLQTISRFTYE</sequence>
<evidence type="ECO:0000313" key="2">
    <source>
        <dbReference type="EMBL" id="VYT49522.1"/>
    </source>
</evidence>
<protein>
    <submittedName>
        <fullName evidence="2">Uncharacterized protein</fullName>
    </submittedName>
</protein>
<feature type="chain" id="PRO_5026762919" evidence="1">
    <location>
        <begin position="23"/>
        <end position="95"/>
    </location>
</feature>
<accession>A0A6N2X651</accession>
<proteinExistence type="predicted"/>
<dbReference type="AlphaFoldDB" id="A0A6N2X651"/>
<gene>
    <name evidence="2" type="ORF">BFLFYP10_03894</name>
</gene>